<name>A0A2P2II35_RHIMU</name>
<reference evidence="1" key="1">
    <citation type="submission" date="2018-02" db="EMBL/GenBank/DDBJ databases">
        <title>Rhizophora mucronata_Transcriptome.</title>
        <authorList>
            <person name="Meera S.P."/>
            <person name="Sreeshan A."/>
            <person name="Augustine A."/>
        </authorList>
    </citation>
    <scope>NUCLEOTIDE SEQUENCE</scope>
    <source>
        <tissue evidence="1">Leaf</tissue>
    </source>
</reference>
<dbReference type="EMBL" id="GGEC01000407">
    <property type="protein sequence ID" value="MBW80890.1"/>
    <property type="molecule type" value="Transcribed_RNA"/>
</dbReference>
<organism evidence="1">
    <name type="scientific">Rhizophora mucronata</name>
    <name type="common">Asiatic mangrove</name>
    <dbReference type="NCBI Taxonomy" id="61149"/>
    <lineage>
        <taxon>Eukaryota</taxon>
        <taxon>Viridiplantae</taxon>
        <taxon>Streptophyta</taxon>
        <taxon>Embryophyta</taxon>
        <taxon>Tracheophyta</taxon>
        <taxon>Spermatophyta</taxon>
        <taxon>Magnoliopsida</taxon>
        <taxon>eudicotyledons</taxon>
        <taxon>Gunneridae</taxon>
        <taxon>Pentapetalae</taxon>
        <taxon>rosids</taxon>
        <taxon>fabids</taxon>
        <taxon>Malpighiales</taxon>
        <taxon>Rhizophoraceae</taxon>
        <taxon>Rhizophora</taxon>
    </lineage>
</organism>
<accession>A0A2P2II35</accession>
<protein>
    <submittedName>
        <fullName evidence="1">Uncharacterized protein</fullName>
    </submittedName>
</protein>
<proteinExistence type="predicted"/>
<dbReference type="AlphaFoldDB" id="A0A2P2II35"/>
<evidence type="ECO:0000313" key="1">
    <source>
        <dbReference type="EMBL" id="MBW80890.1"/>
    </source>
</evidence>
<sequence length="138" mass="14930">MLVELEQTVLQSFKKVFVTTPTPSKHTATGLPTAISRGKAKVQEAVTFQELPPLAQILPLLSLLDVLILQVQALQGQTPQPQQGPLQAPLLAQQHLQLRPHHLQCLAQGWGPREVALGFTAMAGLPSHLKALTCSLLL</sequence>